<reference evidence="2" key="1">
    <citation type="submission" date="2022-11" db="UniProtKB">
        <authorList>
            <consortium name="WormBaseParasite"/>
        </authorList>
    </citation>
    <scope>IDENTIFICATION</scope>
</reference>
<proteinExistence type="predicted"/>
<protein>
    <submittedName>
        <fullName evidence="2">Uncharacterized protein</fullName>
    </submittedName>
</protein>
<keyword evidence="1" id="KW-1185">Reference proteome</keyword>
<accession>A0A914RA78</accession>
<dbReference type="Proteomes" id="UP000887564">
    <property type="component" value="Unplaced"/>
</dbReference>
<dbReference type="WBParaSite" id="PEQ_0000318101-mRNA-1">
    <property type="protein sequence ID" value="PEQ_0000318101-mRNA-1"/>
    <property type="gene ID" value="PEQ_0000318101"/>
</dbReference>
<name>A0A914RA78_PAREQ</name>
<evidence type="ECO:0000313" key="1">
    <source>
        <dbReference type="Proteomes" id="UP000887564"/>
    </source>
</evidence>
<evidence type="ECO:0000313" key="2">
    <source>
        <dbReference type="WBParaSite" id="PEQ_0000318101-mRNA-1"/>
    </source>
</evidence>
<sequence>MLYLISSQICRDAKCLIKVSFNCSINRSIGRKSVSFFVNVQNTSGIL</sequence>
<organism evidence="1 2">
    <name type="scientific">Parascaris equorum</name>
    <name type="common">Equine roundworm</name>
    <dbReference type="NCBI Taxonomy" id="6256"/>
    <lineage>
        <taxon>Eukaryota</taxon>
        <taxon>Metazoa</taxon>
        <taxon>Ecdysozoa</taxon>
        <taxon>Nematoda</taxon>
        <taxon>Chromadorea</taxon>
        <taxon>Rhabditida</taxon>
        <taxon>Spirurina</taxon>
        <taxon>Ascaridomorpha</taxon>
        <taxon>Ascaridoidea</taxon>
        <taxon>Ascarididae</taxon>
        <taxon>Parascaris</taxon>
    </lineage>
</organism>
<dbReference type="AlphaFoldDB" id="A0A914RA78"/>